<dbReference type="Pfam" id="PF00583">
    <property type="entry name" value="Acetyltransf_1"/>
    <property type="match status" value="1"/>
</dbReference>
<protein>
    <recommendedName>
        <fullName evidence="1">N-acetyltransferase domain-containing protein</fullName>
    </recommendedName>
</protein>
<dbReference type="Gene3D" id="3.40.630.90">
    <property type="match status" value="1"/>
</dbReference>
<dbReference type="PROSITE" id="PS51186">
    <property type="entry name" value="GNAT"/>
    <property type="match status" value="1"/>
</dbReference>
<proteinExistence type="predicted"/>
<dbReference type="PANTHER" id="PTHR47237:SF1">
    <property type="entry name" value="SLL0310 PROTEIN"/>
    <property type="match status" value="1"/>
</dbReference>
<keyword evidence="3" id="KW-1185">Reference proteome</keyword>
<accession>A0A167P8V2</accession>
<dbReference type="InterPro" id="IPR041496">
    <property type="entry name" value="YitH/HolE_GNAT"/>
</dbReference>
<sequence length="320" mass="36236">MTNTLTIRPCTPKELKEYFHQWTISEGWNPIKYNAELTRLSYLMYPQGFLVGTVPVTDQEKVITIIAGFRHSNSSGFIGYYVTDPEFRGKGYGYPLFKKALNSMQDCKYVGLYAMPVMADKYRSAGFDITSWDIERYRSGSLESFLEQFSQVPTPLEPYVVDISEAPIDQLVSLDEKYNGVPRPTFMQKWIKSHIEGSKEGLFGVALVKDGQVLGYGCARPSEESFRIGPLYAHTAEQAKEILKGLASKAVEVFPTLNSPDRKPSGCLLDLDTCTENKDAMDMIKYFQWTPVFRAIRMWRTNQPPENTNGLYGVTSIEIG</sequence>
<feature type="domain" description="N-acetyltransferase" evidence="1">
    <location>
        <begin position="5"/>
        <end position="147"/>
    </location>
</feature>
<name>A0A167P8V2_PHYB8</name>
<reference evidence="3" key="1">
    <citation type="submission" date="2015-06" db="EMBL/GenBank/DDBJ databases">
        <title>Expansion of signal transduction pathways in fungi by whole-genome duplication.</title>
        <authorList>
            <consortium name="DOE Joint Genome Institute"/>
            <person name="Corrochano L.M."/>
            <person name="Kuo A."/>
            <person name="Marcet-Houben M."/>
            <person name="Polaino S."/>
            <person name="Salamov A."/>
            <person name="Villalobos J.M."/>
            <person name="Alvarez M.I."/>
            <person name="Avalos J."/>
            <person name="Benito E.P."/>
            <person name="Benoit I."/>
            <person name="Burger G."/>
            <person name="Camino L.P."/>
            <person name="Canovas D."/>
            <person name="Cerda-Olmedo E."/>
            <person name="Cheng J.-F."/>
            <person name="Dominguez A."/>
            <person name="Elias M."/>
            <person name="Eslava A.P."/>
            <person name="Glaser F."/>
            <person name="Grimwood J."/>
            <person name="Gutierrez G."/>
            <person name="Heitman J."/>
            <person name="Henrissat B."/>
            <person name="Iturriaga E.A."/>
            <person name="Lang B.F."/>
            <person name="Lavin J.L."/>
            <person name="Lee S."/>
            <person name="Li W."/>
            <person name="Lindquist E."/>
            <person name="Lopez-Garcia S."/>
            <person name="Luque E.M."/>
            <person name="Marcos A.T."/>
            <person name="Martin J."/>
            <person name="McCluskey K."/>
            <person name="Medina H.R."/>
            <person name="Miralles-Duran A."/>
            <person name="Miyazaki A."/>
            <person name="Munoz-Torres E."/>
            <person name="Oguiza J.A."/>
            <person name="Ohm R."/>
            <person name="Olmedo M."/>
            <person name="Orejas M."/>
            <person name="Ortiz-Castellanos L."/>
            <person name="Pisabarro A.G."/>
            <person name="Rodriguez-Romero J."/>
            <person name="Ruiz-Herrera J."/>
            <person name="Ruiz-Vazquez R."/>
            <person name="Sanz C."/>
            <person name="Schackwitz W."/>
            <person name="Schmutz J."/>
            <person name="Shahriari M."/>
            <person name="Shelest E."/>
            <person name="Silva-Franco F."/>
            <person name="Soanes D."/>
            <person name="Syed K."/>
            <person name="Tagua V.G."/>
            <person name="Talbot N.J."/>
            <person name="Thon M."/>
            <person name="De vries R.P."/>
            <person name="Wiebenga A."/>
            <person name="Yadav J.S."/>
            <person name="Braun E.L."/>
            <person name="Baker S."/>
            <person name="Garre V."/>
            <person name="Horwitz B."/>
            <person name="Torres-Martinez S."/>
            <person name="Idnurm A."/>
            <person name="Herrera-Estrella A."/>
            <person name="Gabaldon T."/>
            <person name="Grigoriev I.V."/>
        </authorList>
    </citation>
    <scope>NUCLEOTIDE SEQUENCE [LARGE SCALE GENOMIC DNA]</scope>
    <source>
        <strain evidence="3">NRRL 1555(-)</strain>
    </source>
</reference>
<dbReference type="Gene3D" id="3.40.630.30">
    <property type="match status" value="1"/>
</dbReference>
<dbReference type="EMBL" id="KV440974">
    <property type="protein sequence ID" value="OAD77486.1"/>
    <property type="molecule type" value="Genomic_DNA"/>
</dbReference>
<evidence type="ECO:0000259" key="1">
    <source>
        <dbReference type="PROSITE" id="PS51186"/>
    </source>
</evidence>
<dbReference type="InterPro" id="IPR052729">
    <property type="entry name" value="Acyl/Acetyltrans_Enzymes"/>
</dbReference>
<gene>
    <name evidence="2" type="ORF">PHYBLDRAFT_60621</name>
</gene>
<evidence type="ECO:0000313" key="3">
    <source>
        <dbReference type="Proteomes" id="UP000077315"/>
    </source>
</evidence>
<dbReference type="Pfam" id="PF18014">
    <property type="entry name" value="Acetyltransf_18"/>
    <property type="match status" value="1"/>
</dbReference>
<dbReference type="InterPro" id="IPR000182">
    <property type="entry name" value="GNAT_dom"/>
</dbReference>
<dbReference type="VEuPathDB" id="FungiDB:PHYBLDRAFT_60621"/>
<dbReference type="RefSeq" id="XP_018295526.1">
    <property type="nucleotide sequence ID" value="XM_018440668.1"/>
</dbReference>
<dbReference type="AlphaFoldDB" id="A0A167P8V2"/>
<dbReference type="STRING" id="763407.A0A167P8V2"/>
<dbReference type="Proteomes" id="UP000077315">
    <property type="component" value="Unassembled WGS sequence"/>
</dbReference>
<organism evidence="2 3">
    <name type="scientific">Phycomyces blakesleeanus (strain ATCC 8743b / DSM 1359 / FGSC 10004 / NBRC 33097 / NRRL 1555)</name>
    <dbReference type="NCBI Taxonomy" id="763407"/>
    <lineage>
        <taxon>Eukaryota</taxon>
        <taxon>Fungi</taxon>
        <taxon>Fungi incertae sedis</taxon>
        <taxon>Mucoromycota</taxon>
        <taxon>Mucoromycotina</taxon>
        <taxon>Mucoromycetes</taxon>
        <taxon>Mucorales</taxon>
        <taxon>Phycomycetaceae</taxon>
        <taxon>Phycomyces</taxon>
    </lineage>
</organism>
<evidence type="ECO:0000313" key="2">
    <source>
        <dbReference type="EMBL" id="OAD77486.1"/>
    </source>
</evidence>
<dbReference type="GO" id="GO:0016747">
    <property type="term" value="F:acyltransferase activity, transferring groups other than amino-acyl groups"/>
    <property type="evidence" value="ECO:0007669"/>
    <property type="project" value="InterPro"/>
</dbReference>
<dbReference type="SUPFAM" id="SSF55729">
    <property type="entry name" value="Acyl-CoA N-acyltransferases (Nat)"/>
    <property type="match status" value="1"/>
</dbReference>
<dbReference type="OrthoDB" id="5771378at2759"/>
<dbReference type="PANTHER" id="PTHR47237">
    <property type="entry name" value="SLL0310 PROTEIN"/>
    <property type="match status" value="1"/>
</dbReference>
<dbReference type="GeneID" id="29001574"/>
<dbReference type="InterPro" id="IPR016181">
    <property type="entry name" value="Acyl_CoA_acyltransferase"/>
</dbReference>
<dbReference type="CDD" id="cd04301">
    <property type="entry name" value="NAT_SF"/>
    <property type="match status" value="1"/>
</dbReference>
<dbReference type="InParanoid" id="A0A167P8V2"/>